<dbReference type="PANTHER" id="PTHR12128:SF66">
    <property type="entry name" value="4-HYDROXY-2-OXOGLUTARATE ALDOLASE, MITOCHONDRIAL"/>
    <property type="match status" value="1"/>
</dbReference>
<evidence type="ECO:0000313" key="7">
    <source>
        <dbReference type="Proteomes" id="UP000221394"/>
    </source>
</evidence>
<feature type="active site" description="Schiff-base intermediate with substrate" evidence="4">
    <location>
        <position position="165"/>
    </location>
</feature>
<dbReference type="PANTHER" id="PTHR12128">
    <property type="entry name" value="DIHYDRODIPICOLINATE SYNTHASE"/>
    <property type="match status" value="1"/>
</dbReference>
<accession>A0A2A9EDY8</accession>
<keyword evidence="7" id="KW-1185">Reference proteome</keyword>
<dbReference type="EMBL" id="PDJH01000001">
    <property type="protein sequence ID" value="PFG37134.1"/>
    <property type="molecule type" value="Genomic_DNA"/>
</dbReference>
<comment type="caution">
    <text evidence="6">The sequence shown here is derived from an EMBL/GenBank/DDBJ whole genome shotgun (WGS) entry which is preliminary data.</text>
</comment>
<name>A0A2A9EDY8_9MICO</name>
<dbReference type="InterPro" id="IPR002220">
    <property type="entry name" value="DapA-like"/>
</dbReference>
<protein>
    <submittedName>
        <fullName evidence="6">4-hydroxy-tetrahydrodipicolinate synthase</fullName>
    </submittedName>
</protein>
<organism evidence="6 7">
    <name type="scientific">Flavimobilis soli</name>
    <dbReference type="NCBI Taxonomy" id="442709"/>
    <lineage>
        <taxon>Bacteria</taxon>
        <taxon>Bacillati</taxon>
        <taxon>Actinomycetota</taxon>
        <taxon>Actinomycetes</taxon>
        <taxon>Micrococcales</taxon>
        <taxon>Jonesiaceae</taxon>
        <taxon>Flavimobilis</taxon>
    </lineage>
</organism>
<dbReference type="PIRSF" id="PIRSF001365">
    <property type="entry name" value="DHDPS"/>
    <property type="match status" value="1"/>
</dbReference>
<dbReference type="OrthoDB" id="9778880at2"/>
<dbReference type="InterPro" id="IPR013785">
    <property type="entry name" value="Aldolase_TIM"/>
</dbReference>
<feature type="binding site" evidence="5">
    <location>
        <position position="51"/>
    </location>
    <ligand>
        <name>pyruvate</name>
        <dbReference type="ChEBI" id="CHEBI:15361"/>
    </ligand>
</feature>
<dbReference type="SUPFAM" id="SSF51569">
    <property type="entry name" value="Aldolase"/>
    <property type="match status" value="1"/>
</dbReference>
<dbReference type="Pfam" id="PF00701">
    <property type="entry name" value="DHDPS"/>
    <property type="match status" value="1"/>
</dbReference>
<dbReference type="GO" id="GO:0005829">
    <property type="term" value="C:cytosol"/>
    <property type="evidence" value="ECO:0007669"/>
    <property type="project" value="TreeGrafter"/>
</dbReference>
<dbReference type="PRINTS" id="PR00146">
    <property type="entry name" value="DHPICSNTHASE"/>
</dbReference>
<evidence type="ECO:0000256" key="2">
    <source>
        <dbReference type="ARBA" id="ARBA00023239"/>
    </source>
</evidence>
<keyword evidence="2 3" id="KW-0456">Lyase</keyword>
<reference evidence="6 7" key="1">
    <citation type="submission" date="2017-10" db="EMBL/GenBank/DDBJ databases">
        <title>Sequencing the genomes of 1000 actinobacteria strains.</title>
        <authorList>
            <person name="Klenk H.-P."/>
        </authorList>
    </citation>
    <scope>NUCLEOTIDE SEQUENCE [LARGE SCALE GENOMIC DNA]</scope>
    <source>
        <strain evidence="6 7">DSM 21574</strain>
    </source>
</reference>
<evidence type="ECO:0000256" key="5">
    <source>
        <dbReference type="PIRSR" id="PIRSR001365-2"/>
    </source>
</evidence>
<sequence>MTAPRLSAPTGLIAYLPTPVQHDCVDVAAFARLVERATAAGVDGLGVLGSTGAAMHLSREERAEVVRAAVEHTDLPVVAGVSGLRTSLVRAHADDAQAAGAAAVLLAPVGYVPLVDAEVIALFTDVLVGLDVPLVVYDNPGTTRVDMSRGLLAELATLPGVGGIKTPGPTTGPGESRRRVAELRAALPDGVTLGFSGDASGPAGLLAGADTWHSTVGGALPDVVVPLARAARAGDETVQDAVANLAPLWDLVRANTGVRVSATLVELLGLVETPSLPRPLLPLDGDDRAAAARIIAALG</sequence>
<comment type="similarity">
    <text evidence="1 3">Belongs to the DapA family.</text>
</comment>
<evidence type="ECO:0000313" key="6">
    <source>
        <dbReference type="EMBL" id="PFG37134.1"/>
    </source>
</evidence>
<evidence type="ECO:0000256" key="4">
    <source>
        <dbReference type="PIRSR" id="PIRSR001365-1"/>
    </source>
</evidence>
<gene>
    <name evidence="6" type="ORF">ATL41_1882</name>
</gene>
<feature type="active site" description="Proton donor/acceptor" evidence="4">
    <location>
        <position position="137"/>
    </location>
</feature>
<dbReference type="SMART" id="SM01130">
    <property type="entry name" value="DHDPS"/>
    <property type="match status" value="1"/>
</dbReference>
<evidence type="ECO:0000256" key="1">
    <source>
        <dbReference type="ARBA" id="ARBA00007592"/>
    </source>
</evidence>
<proteinExistence type="inferred from homology"/>
<dbReference type="Proteomes" id="UP000221394">
    <property type="component" value="Unassembled WGS sequence"/>
</dbReference>
<dbReference type="CDD" id="cd00408">
    <property type="entry name" value="DHDPS-like"/>
    <property type="match status" value="1"/>
</dbReference>
<dbReference type="GO" id="GO:0008840">
    <property type="term" value="F:4-hydroxy-tetrahydrodipicolinate synthase activity"/>
    <property type="evidence" value="ECO:0007669"/>
    <property type="project" value="TreeGrafter"/>
</dbReference>
<dbReference type="Gene3D" id="3.20.20.70">
    <property type="entry name" value="Aldolase class I"/>
    <property type="match status" value="1"/>
</dbReference>
<evidence type="ECO:0000256" key="3">
    <source>
        <dbReference type="PIRNR" id="PIRNR001365"/>
    </source>
</evidence>
<dbReference type="AlphaFoldDB" id="A0A2A9EDY8"/>
<dbReference type="RefSeq" id="WP_098458223.1">
    <property type="nucleotide sequence ID" value="NZ_PDJH01000001.1"/>
</dbReference>